<dbReference type="Pfam" id="PF01702">
    <property type="entry name" value="TGT"/>
    <property type="match status" value="1"/>
</dbReference>
<dbReference type="OMA" id="MAGSRMK"/>
<dbReference type="InterPro" id="IPR002616">
    <property type="entry name" value="tRNA_ribo_trans-like"/>
</dbReference>
<proteinExistence type="inferred from homology"/>
<dbReference type="EMBL" id="UFQT01000501">
    <property type="protein sequence ID" value="SSX24805.1"/>
    <property type="molecule type" value="Genomic_DNA"/>
</dbReference>
<dbReference type="InterPro" id="IPR028592">
    <property type="entry name" value="QTRTD1"/>
</dbReference>
<feature type="compositionally biased region" description="Basic and acidic residues" evidence="6">
    <location>
        <begin position="401"/>
        <end position="411"/>
    </location>
</feature>
<feature type="binding site" evidence="5">
    <location>
        <position position="337"/>
    </location>
    <ligand>
        <name>Zn(2+)</name>
        <dbReference type="ChEBI" id="CHEBI:29105"/>
    </ligand>
</feature>
<evidence type="ECO:0000256" key="5">
    <source>
        <dbReference type="HAMAP-Rule" id="MF_03043"/>
    </source>
</evidence>
<organism evidence="8">
    <name type="scientific">Culicoides sonorensis</name>
    <name type="common">Biting midge</name>
    <dbReference type="NCBI Taxonomy" id="179676"/>
    <lineage>
        <taxon>Eukaryota</taxon>
        <taxon>Metazoa</taxon>
        <taxon>Ecdysozoa</taxon>
        <taxon>Arthropoda</taxon>
        <taxon>Hexapoda</taxon>
        <taxon>Insecta</taxon>
        <taxon>Pterygota</taxon>
        <taxon>Neoptera</taxon>
        <taxon>Endopterygota</taxon>
        <taxon>Diptera</taxon>
        <taxon>Nematocera</taxon>
        <taxon>Chironomoidea</taxon>
        <taxon>Ceratopogonidae</taxon>
        <taxon>Ceratopogoninae</taxon>
        <taxon>Culicoides</taxon>
        <taxon>Monoculicoides</taxon>
    </lineage>
</organism>
<dbReference type="Gene3D" id="3.20.20.105">
    <property type="entry name" value="Queuine tRNA-ribosyltransferase-like"/>
    <property type="match status" value="1"/>
</dbReference>
<keyword evidence="3 5" id="KW-0479">Metal-binding</keyword>
<dbReference type="HAMAP" id="MF_03043">
    <property type="entry name" value="QTRT2"/>
    <property type="match status" value="1"/>
</dbReference>
<dbReference type="AlphaFoldDB" id="A0A336M3I6"/>
<keyword evidence="2 5" id="KW-0819">tRNA processing</keyword>
<feature type="binding site" evidence="5">
    <location>
        <position position="332"/>
    </location>
    <ligand>
        <name>Zn(2+)</name>
        <dbReference type="ChEBI" id="CHEBI:29105"/>
    </ligand>
</feature>
<name>A0A336M3I6_CULSO</name>
<gene>
    <name evidence="8" type="primary">CSON011533</name>
</gene>
<accession>A0A336M3I6</accession>
<comment type="function">
    <text evidence="5">Non-catalytic subunit of the queuine tRNA-ribosyltransferase (TGT) that catalyzes the base-exchange of a guanine (G) residue with queuine (Q) at position 34 (anticodon wobble position) in tRNAs with GU(N) anticodons (tRNA-Asp, -Asn, -His and -Tyr), resulting in the hypermodified nucleoside queuosine (7-(((4,5-cis-dihydroxy-2-cyclopenten-1-yl)amino)methyl)-7-deazaguanosine).</text>
</comment>
<feature type="binding site" evidence="5">
    <location>
        <position position="363"/>
    </location>
    <ligand>
        <name>Zn(2+)</name>
        <dbReference type="ChEBI" id="CHEBI:29105"/>
    </ligand>
</feature>
<dbReference type="VEuPathDB" id="VectorBase:CSON011533"/>
<evidence type="ECO:0000256" key="3">
    <source>
        <dbReference type="ARBA" id="ARBA00022723"/>
    </source>
</evidence>
<evidence type="ECO:0000256" key="6">
    <source>
        <dbReference type="SAM" id="MobiDB-lite"/>
    </source>
</evidence>
<evidence type="ECO:0000313" key="8">
    <source>
        <dbReference type="EMBL" id="SSX24805.1"/>
    </source>
</evidence>
<feature type="region of interest" description="Disordered" evidence="6">
    <location>
        <begin position="401"/>
        <end position="424"/>
    </location>
</feature>
<feature type="domain" description="tRNA-guanine(15) transglycosylase-like" evidence="7">
    <location>
        <begin position="30"/>
        <end position="395"/>
    </location>
</feature>
<reference evidence="8" key="1">
    <citation type="submission" date="2018-07" db="EMBL/GenBank/DDBJ databases">
        <authorList>
            <person name="Quirk P.G."/>
            <person name="Krulwich T.A."/>
        </authorList>
    </citation>
    <scope>NUCLEOTIDE SEQUENCE</scope>
</reference>
<dbReference type="GO" id="GO:0006400">
    <property type="term" value="P:tRNA modification"/>
    <property type="evidence" value="ECO:0007669"/>
    <property type="project" value="InterPro"/>
</dbReference>
<sequence length="424" mass="48872">MKVIVENVAKQCGGRICRITSLPSRLGADVNKEFETPMVLQYTRGASFPHMSREVLELSNFDINLPIQIPLTSTFHMHEALKVLKQPITSFSALPERPSFIVFNDPAEETRTGHNDKESMALFTRNGKVPITCEKYMEIVETFQPDFFHVLCDGVTPHDCSKKRVIKAVDKSMKFFDDCLEKFKKSEQLKQSFLIASIEGGFSKESRQEIIKFLSKYENEINGYFLDGFHLNGLTATKDDTFNEKFYEIIDFCIKSLPDSKLRFMFGAYPPLTILKLIQKGVDVFDTSYAYLATQSAHALLFDVSDENNTEYAIDLSQEIFKDDFGPLKKDCKCLACKNHTRAYVNHLMNCKELLGSTLLMIHNTHHYLEFFRNIRESIKEDKLDVLIKILEKQHKTIDLQEKQREKQPRFDDDDEDNASMNSV</sequence>
<comment type="cofactor">
    <cofactor evidence="5">
        <name>Zn(2+)</name>
        <dbReference type="ChEBI" id="CHEBI:29105"/>
    </cofactor>
    <text evidence="5">Binds 1 zinc ion per subunit.</text>
</comment>
<evidence type="ECO:0000256" key="1">
    <source>
        <dbReference type="ARBA" id="ARBA00022490"/>
    </source>
</evidence>
<dbReference type="PANTHER" id="PTHR46064:SF1">
    <property type="entry name" value="QUEUINE TRNA-RIBOSYLTRANSFERASE ACCESSORY SUBUNIT 2"/>
    <property type="match status" value="1"/>
</dbReference>
<dbReference type="SUPFAM" id="SSF51713">
    <property type="entry name" value="tRNA-guanine transglycosylase"/>
    <property type="match status" value="1"/>
</dbReference>
<dbReference type="NCBIfam" id="TIGR00449">
    <property type="entry name" value="tgt_general"/>
    <property type="match status" value="1"/>
</dbReference>
<keyword evidence="4 5" id="KW-0862">Zinc</keyword>
<evidence type="ECO:0000256" key="2">
    <source>
        <dbReference type="ARBA" id="ARBA00022694"/>
    </source>
</evidence>
<protein>
    <recommendedName>
        <fullName evidence="5">Queuine tRNA-ribosyltransferase accessory subunit 2</fullName>
    </recommendedName>
    <alternativeName>
        <fullName evidence="5">Queuine tRNA-ribosyltransferase domain-containing protein 1</fullName>
    </alternativeName>
</protein>
<evidence type="ECO:0000259" key="7">
    <source>
        <dbReference type="Pfam" id="PF01702"/>
    </source>
</evidence>
<dbReference type="InterPro" id="IPR036511">
    <property type="entry name" value="TGT-like_sf"/>
</dbReference>
<keyword evidence="1 5" id="KW-0963">Cytoplasm</keyword>
<comment type="subcellular location">
    <subcellularLocation>
        <location evidence="5">Cytoplasm</location>
    </subcellularLocation>
</comment>
<dbReference type="GO" id="GO:0046872">
    <property type="term" value="F:metal ion binding"/>
    <property type="evidence" value="ECO:0007669"/>
    <property type="project" value="UniProtKB-KW"/>
</dbReference>
<dbReference type="PANTHER" id="PTHR46064">
    <property type="entry name" value="QUEUINE TRNA-RIBOSYLTRANSFERASE ACCESSORY SUBUNIT 2"/>
    <property type="match status" value="1"/>
</dbReference>
<comment type="similarity">
    <text evidence="5">Belongs to the queuine tRNA-ribosyltransferase family. QTRT2 subfamily.</text>
</comment>
<comment type="subunit">
    <text evidence="5">Heterodimer of a catalytic subunit and an accessory subunit.</text>
</comment>
<feature type="binding site" evidence="5">
    <location>
        <position position="334"/>
    </location>
    <ligand>
        <name>Zn(2+)</name>
        <dbReference type="ChEBI" id="CHEBI:29105"/>
    </ligand>
</feature>
<evidence type="ECO:0000256" key="4">
    <source>
        <dbReference type="ARBA" id="ARBA00022833"/>
    </source>
</evidence>
<dbReference type="InterPro" id="IPR050852">
    <property type="entry name" value="Queuine_tRNA-ribosyltrfase"/>
</dbReference>
<dbReference type="GO" id="GO:0008479">
    <property type="term" value="F:tRNA-guanosine(34) queuine transglycosylase activity"/>
    <property type="evidence" value="ECO:0007669"/>
    <property type="project" value="UniProtKB-UniRule"/>
</dbReference>
<dbReference type="GO" id="GO:0005737">
    <property type="term" value="C:cytoplasm"/>
    <property type="evidence" value="ECO:0007669"/>
    <property type="project" value="UniProtKB-SubCell"/>
</dbReference>